<sequence length="65" mass="7660">MTSLQQLVRMVEKTPRQTSKDLKTNLEPHTKHPLYGRKNLDKPQAFWDNVLWTDETKVDTTHKAI</sequence>
<proteinExistence type="predicted"/>
<evidence type="ECO:0000256" key="1">
    <source>
        <dbReference type="SAM" id="MobiDB-lite"/>
    </source>
</evidence>
<reference evidence="2" key="3">
    <citation type="submission" date="2025-09" db="UniProtKB">
        <authorList>
            <consortium name="Ensembl"/>
        </authorList>
    </citation>
    <scope>IDENTIFICATION</scope>
    <source>
        <strain evidence="2">Guanapo</strain>
    </source>
</reference>
<dbReference type="AlphaFoldDB" id="A0A3P9Q3S5"/>
<organism evidence="2 3">
    <name type="scientific">Poecilia reticulata</name>
    <name type="common">Guppy</name>
    <name type="synonym">Acanthophacelus reticulatus</name>
    <dbReference type="NCBI Taxonomy" id="8081"/>
    <lineage>
        <taxon>Eukaryota</taxon>
        <taxon>Metazoa</taxon>
        <taxon>Chordata</taxon>
        <taxon>Craniata</taxon>
        <taxon>Vertebrata</taxon>
        <taxon>Euteleostomi</taxon>
        <taxon>Actinopterygii</taxon>
        <taxon>Neopterygii</taxon>
        <taxon>Teleostei</taxon>
        <taxon>Neoteleostei</taxon>
        <taxon>Acanthomorphata</taxon>
        <taxon>Ovalentaria</taxon>
        <taxon>Atherinomorphae</taxon>
        <taxon>Cyprinodontiformes</taxon>
        <taxon>Poeciliidae</taxon>
        <taxon>Poeciliinae</taxon>
        <taxon>Poecilia</taxon>
    </lineage>
</organism>
<feature type="region of interest" description="Disordered" evidence="1">
    <location>
        <begin position="12"/>
        <end position="39"/>
    </location>
</feature>
<protein>
    <submittedName>
        <fullName evidence="2">Uncharacterized protein</fullName>
    </submittedName>
</protein>
<feature type="compositionally biased region" description="Basic and acidic residues" evidence="1">
    <location>
        <begin position="12"/>
        <end position="30"/>
    </location>
</feature>
<keyword evidence="3" id="KW-1185">Reference proteome</keyword>
<accession>A0A3P9Q3S5</accession>
<dbReference type="Bgee" id="ENSPREG00000019400">
    <property type="expression patterns" value="Expressed in caudal fin"/>
</dbReference>
<dbReference type="Proteomes" id="UP000242638">
    <property type="component" value="Unassembled WGS sequence"/>
</dbReference>
<reference evidence="2" key="2">
    <citation type="submission" date="2025-08" db="UniProtKB">
        <authorList>
            <consortium name="Ensembl"/>
        </authorList>
    </citation>
    <scope>IDENTIFICATION</scope>
    <source>
        <strain evidence="2">Guanapo</strain>
    </source>
</reference>
<reference evidence="3" key="1">
    <citation type="submission" date="2013-11" db="EMBL/GenBank/DDBJ databases">
        <title>The genomic landscape of the Guanapo guppy.</title>
        <authorList>
            <person name="Kuenstner A."/>
            <person name="Dreyer C."/>
        </authorList>
    </citation>
    <scope>NUCLEOTIDE SEQUENCE</scope>
    <source>
        <strain evidence="3">Guanapo</strain>
    </source>
</reference>
<evidence type="ECO:0000313" key="2">
    <source>
        <dbReference type="Ensembl" id="ENSPREP00000028659.1"/>
    </source>
</evidence>
<evidence type="ECO:0000313" key="3">
    <source>
        <dbReference type="Proteomes" id="UP000242638"/>
    </source>
</evidence>
<name>A0A3P9Q3S5_POERE</name>
<dbReference type="Ensembl" id="ENSPRET00000028975.1">
    <property type="protein sequence ID" value="ENSPREP00000028659.1"/>
    <property type="gene ID" value="ENSPREG00000019400.1"/>
</dbReference>